<dbReference type="GO" id="GO:0072583">
    <property type="term" value="P:clathrin-dependent endocytosis"/>
    <property type="evidence" value="ECO:0007669"/>
    <property type="project" value="InterPro"/>
</dbReference>
<keyword evidence="2" id="KW-0254">Endocytosis</keyword>
<dbReference type="InterPro" id="IPR008942">
    <property type="entry name" value="ENTH_VHS"/>
</dbReference>
<accession>A0AAV8S5S9</accession>
<dbReference type="SUPFAM" id="SSF48464">
    <property type="entry name" value="ENTH/VHS domain"/>
    <property type="match status" value="1"/>
</dbReference>
<keyword evidence="3" id="KW-0168">Coated pit</keyword>
<dbReference type="GO" id="GO:0005545">
    <property type="term" value="F:1-phosphatidylinositol binding"/>
    <property type="evidence" value="ECO:0007669"/>
    <property type="project" value="TreeGrafter"/>
</dbReference>
<evidence type="ECO:0000313" key="6">
    <source>
        <dbReference type="Proteomes" id="UP001159364"/>
    </source>
</evidence>
<dbReference type="Gene3D" id="1.25.40.90">
    <property type="match status" value="1"/>
</dbReference>
<dbReference type="GO" id="GO:0030136">
    <property type="term" value="C:clathrin-coated vesicle"/>
    <property type="evidence" value="ECO:0007669"/>
    <property type="project" value="TreeGrafter"/>
</dbReference>
<dbReference type="Proteomes" id="UP001159364">
    <property type="component" value="Unassembled WGS sequence"/>
</dbReference>
<dbReference type="InterPro" id="IPR011417">
    <property type="entry name" value="ANTH_dom"/>
</dbReference>
<organism evidence="5 6">
    <name type="scientific">Erythroxylum novogranatense</name>
    <dbReference type="NCBI Taxonomy" id="1862640"/>
    <lineage>
        <taxon>Eukaryota</taxon>
        <taxon>Viridiplantae</taxon>
        <taxon>Streptophyta</taxon>
        <taxon>Embryophyta</taxon>
        <taxon>Tracheophyta</taxon>
        <taxon>Spermatophyta</taxon>
        <taxon>Magnoliopsida</taxon>
        <taxon>eudicotyledons</taxon>
        <taxon>Gunneridae</taxon>
        <taxon>Pentapetalae</taxon>
        <taxon>rosids</taxon>
        <taxon>fabids</taxon>
        <taxon>Malpighiales</taxon>
        <taxon>Erythroxylaceae</taxon>
        <taxon>Erythroxylum</taxon>
    </lineage>
</organism>
<dbReference type="GO" id="GO:0032050">
    <property type="term" value="F:clathrin heavy chain binding"/>
    <property type="evidence" value="ECO:0007669"/>
    <property type="project" value="TreeGrafter"/>
</dbReference>
<evidence type="ECO:0000313" key="5">
    <source>
        <dbReference type="EMBL" id="KAJ8747422.1"/>
    </source>
</evidence>
<reference evidence="5 6" key="1">
    <citation type="submission" date="2021-09" db="EMBL/GenBank/DDBJ databases">
        <title>Genomic insights and catalytic innovation underlie evolution of tropane alkaloids biosynthesis.</title>
        <authorList>
            <person name="Wang Y.-J."/>
            <person name="Tian T."/>
            <person name="Huang J.-P."/>
            <person name="Huang S.-X."/>
        </authorList>
    </citation>
    <scope>NUCLEOTIDE SEQUENCE [LARGE SCALE GENOMIC DNA]</scope>
    <source>
        <strain evidence="5">KIB-2018</strain>
        <tissue evidence="5">Leaf</tissue>
    </source>
</reference>
<evidence type="ECO:0000256" key="3">
    <source>
        <dbReference type="ARBA" id="ARBA00023176"/>
    </source>
</evidence>
<dbReference type="GO" id="GO:0000149">
    <property type="term" value="F:SNARE binding"/>
    <property type="evidence" value="ECO:0007669"/>
    <property type="project" value="TreeGrafter"/>
</dbReference>
<dbReference type="InterPro" id="IPR045192">
    <property type="entry name" value="AP180-like"/>
</dbReference>
<evidence type="ECO:0000256" key="1">
    <source>
        <dbReference type="ARBA" id="ARBA00004600"/>
    </source>
</evidence>
<evidence type="ECO:0000259" key="4">
    <source>
        <dbReference type="Pfam" id="PF07651"/>
    </source>
</evidence>
<protein>
    <recommendedName>
        <fullName evidence="4">AP180 N-terminal homology (ANTH) domain-containing protein</fullName>
    </recommendedName>
</protein>
<dbReference type="AlphaFoldDB" id="A0AAV8S5S9"/>
<dbReference type="CDD" id="cd16987">
    <property type="entry name" value="ANTH_N_AP180_plant"/>
    <property type="match status" value="1"/>
</dbReference>
<evidence type="ECO:0000256" key="2">
    <source>
        <dbReference type="ARBA" id="ARBA00022583"/>
    </source>
</evidence>
<dbReference type="PANTHER" id="PTHR22951">
    <property type="entry name" value="CLATHRIN ASSEMBLY PROTEIN"/>
    <property type="match status" value="1"/>
</dbReference>
<dbReference type="GO" id="GO:0005905">
    <property type="term" value="C:clathrin-coated pit"/>
    <property type="evidence" value="ECO:0007669"/>
    <property type="project" value="UniProtKB-SubCell"/>
</dbReference>
<comment type="subcellular location">
    <subcellularLocation>
        <location evidence="1">Membrane</location>
        <location evidence="1">Clathrin-coated pit</location>
    </subcellularLocation>
</comment>
<dbReference type="GO" id="GO:0005546">
    <property type="term" value="F:phosphatidylinositol-4,5-bisphosphate binding"/>
    <property type="evidence" value="ECO:0007669"/>
    <property type="project" value="TreeGrafter"/>
</dbReference>
<gene>
    <name evidence="5" type="ORF">K2173_014430</name>
</gene>
<dbReference type="Pfam" id="PF07651">
    <property type="entry name" value="ANTH"/>
    <property type="match status" value="1"/>
</dbReference>
<comment type="caution">
    <text evidence="5">The sequence shown here is derived from an EMBL/GenBank/DDBJ whole genome shotgun (WGS) entry which is preliminary data.</text>
</comment>
<keyword evidence="3" id="KW-0472">Membrane</keyword>
<proteinExistence type="predicted"/>
<sequence length="314" mass="35338">MGQRKKPRALVGILKDTASIIKANLSTKRTKARLHIAVLRTAPHGVSAPPSDKQVASVLSFGFGSRLTASTCIGALMDRLHGTKDASVALKSLFTIHYIIINGSPILKDQLSVYPSFGGRNFLNLSQWYAAVIEQNLTVSRFLGYYLCSDAGKNVQEKKTLALSSKDLLGQLDILVDFVERTCEAPESLHLQRNNLVYEMVRLVGEDYRVPSLSPDELSQLLSILRKFESCKERLFMLFANRRRHDELWELINRTKFKTIETIEKETKALVKTRNTDGLVIVGKRLSSWGDQRKTVNCRTCSFNGLLVIKWKVP</sequence>
<dbReference type="GO" id="GO:0006900">
    <property type="term" value="P:vesicle budding from membrane"/>
    <property type="evidence" value="ECO:0007669"/>
    <property type="project" value="TreeGrafter"/>
</dbReference>
<dbReference type="PANTHER" id="PTHR22951:SF24">
    <property type="entry name" value="ENTH DOMAIN-CONTAINING PROTEIN"/>
    <property type="match status" value="1"/>
</dbReference>
<keyword evidence="6" id="KW-1185">Reference proteome</keyword>
<name>A0AAV8S5S9_9ROSI</name>
<feature type="domain" description="AP180 N-terminal homology (ANTH)" evidence="4">
    <location>
        <begin position="34"/>
        <end position="127"/>
    </location>
</feature>
<dbReference type="EMBL" id="JAIWQS010000166">
    <property type="protein sequence ID" value="KAJ8747422.1"/>
    <property type="molecule type" value="Genomic_DNA"/>
</dbReference>
<dbReference type="InterPro" id="IPR048050">
    <property type="entry name" value="ANTH_N_plant"/>
</dbReference>
<dbReference type="GO" id="GO:0048268">
    <property type="term" value="P:clathrin coat assembly"/>
    <property type="evidence" value="ECO:0007669"/>
    <property type="project" value="InterPro"/>
</dbReference>